<evidence type="ECO:0000256" key="4">
    <source>
        <dbReference type="PIRSR" id="PIRSR005739-1"/>
    </source>
</evidence>
<feature type="domain" description="O-methyltransferase dimerisation" evidence="6">
    <location>
        <begin position="61"/>
        <end position="133"/>
    </location>
</feature>
<organism evidence="7 8">
    <name type="scientific">Byssothecium circinans</name>
    <dbReference type="NCBI Taxonomy" id="147558"/>
    <lineage>
        <taxon>Eukaryota</taxon>
        <taxon>Fungi</taxon>
        <taxon>Dikarya</taxon>
        <taxon>Ascomycota</taxon>
        <taxon>Pezizomycotina</taxon>
        <taxon>Dothideomycetes</taxon>
        <taxon>Pleosporomycetidae</taxon>
        <taxon>Pleosporales</taxon>
        <taxon>Massarineae</taxon>
        <taxon>Massarinaceae</taxon>
        <taxon>Byssothecium</taxon>
    </lineage>
</organism>
<dbReference type="PANTHER" id="PTHR43712">
    <property type="entry name" value="PUTATIVE (AFU_ORTHOLOGUE AFUA_4G14580)-RELATED"/>
    <property type="match status" value="1"/>
</dbReference>
<reference evidence="7" key="1">
    <citation type="journal article" date="2020" name="Stud. Mycol.">
        <title>101 Dothideomycetes genomes: a test case for predicting lifestyles and emergence of pathogens.</title>
        <authorList>
            <person name="Haridas S."/>
            <person name="Albert R."/>
            <person name="Binder M."/>
            <person name="Bloem J."/>
            <person name="Labutti K."/>
            <person name="Salamov A."/>
            <person name="Andreopoulos B."/>
            <person name="Baker S."/>
            <person name="Barry K."/>
            <person name="Bills G."/>
            <person name="Bluhm B."/>
            <person name="Cannon C."/>
            <person name="Castanera R."/>
            <person name="Culley D."/>
            <person name="Daum C."/>
            <person name="Ezra D."/>
            <person name="Gonzalez J."/>
            <person name="Henrissat B."/>
            <person name="Kuo A."/>
            <person name="Liang C."/>
            <person name="Lipzen A."/>
            <person name="Lutzoni F."/>
            <person name="Magnuson J."/>
            <person name="Mondo S."/>
            <person name="Nolan M."/>
            <person name="Ohm R."/>
            <person name="Pangilinan J."/>
            <person name="Park H.-J."/>
            <person name="Ramirez L."/>
            <person name="Alfaro M."/>
            <person name="Sun H."/>
            <person name="Tritt A."/>
            <person name="Yoshinaga Y."/>
            <person name="Zwiers L.-H."/>
            <person name="Turgeon B."/>
            <person name="Goodwin S."/>
            <person name="Spatafora J."/>
            <person name="Crous P."/>
            <person name="Grigoriev I."/>
        </authorList>
    </citation>
    <scope>NUCLEOTIDE SEQUENCE</scope>
    <source>
        <strain evidence="7">CBS 675.92</strain>
    </source>
</reference>
<dbReference type="Pfam" id="PF00891">
    <property type="entry name" value="Methyltransf_2"/>
    <property type="match status" value="1"/>
</dbReference>
<keyword evidence="8" id="KW-1185">Reference proteome</keyword>
<gene>
    <name evidence="7" type="ORF">CC80DRAFT_485444</name>
</gene>
<evidence type="ECO:0000313" key="7">
    <source>
        <dbReference type="EMBL" id="KAF1948816.1"/>
    </source>
</evidence>
<keyword evidence="1 7" id="KW-0489">Methyltransferase</keyword>
<dbReference type="InterPro" id="IPR001077">
    <property type="entry name" value="COMT_C"/>
</dbReference>
<proteinExistence type="predicted"/>
<dbReference type="SUPFAM" id="SSF53335">
    <property type="entry name" value="S-adenosyl-L-methionine-dependent methyltransferases"/>
    <property type="match status" value="1"/>
</dbReference>
<keyword evidence="3" id="KW-0949">S-adenosyl-L-methionine</keyword>
<dbReference type="PROSITE" id="PS51683">
    <property type="entry name" value="SAM_OMT_II"/>
    <property type="match status" value="1"/>
</dbReference>
<dbReference type="Proteomes" id="UP000800035">
    <property type="component" value="Unassembled WGS sequence"/>
</dbReference>
<dbReference type="InterPro" id="IPR016461">
    <property type="entry name" value="COMT-like"/>
</dbReference>
<feature type="active site" description="Proton acceptor" evidence="4">
    <location>
        <position position="305"/>
    </location>
</feature>
<dbReference type="EMBL" id="ML977047">
    <property type="protein sequence ID" value="KAF1948816.1"/>
    <property type="molecule type" value="Genomic_DNA"/>
</dbReference>
<dbReference type="PANTHER" id="PTHR43712:SF1">
    <property type="entry name" value="HYPOTHETICAL O-METHYLTRANSFERASE (EUROFUNG)-RELATED"/>
    <property type="match status" value="1"/>
</dbReference>
<dbReference type="Gene3D" id="3.40.50.150">
    <property type="entry name" value="Vaccinia Virus protein VP39"/>
    <property type="match status" value="1"/>
</dbReference>
<evidence type="ECO:0000256" key="3">
    <source>
        <dbReference type="ARBA" id="ARBA00022691"/>
    </source>
</evidence>
<keyword evidence="2 7" id="KW-0808">Transferase</keyword>
<dbReference type="InterPro" id="IPR029063">
    <property type="entry name" value="SAM-dependent_MTases_sf"/>
</dbReference>
<dbReference type="GO" id="GO:0008171">
    <property type="term" value="F:O-methyltransferase activity"/>
    <property type="evidence" value="ECO:0007669"/>
    <property type="project" value="InterPro"/>
</dbReference>
<dbReference type="InterPro" id="IPR036388">
    <property type="entry name" value="WH-like_DNA-bd_sf"/>
</dbReference>
<sequence length="401" mass="44966">MASISPDEAEALVQKLEQLSENPPAAILENDSLRRRFREAAYGASVAVQWPSDSVHLIAYGALYSSMARIGVDTKLFEILAASPTPLSSEEVAEKTGVELVLAKRLLRFYQSFRWLKEAGENQFTANNVTKALTPPFSTGIEFFNTVLNPPFAALPEYLKSHGYKNPTSAVDSPWQAGYSTSDHPFVWLQSHLEHFRLFMTWMPLERHGLPEFVDVFPFEQEVGQNTTDDTVLFVDIGSALGSQSILVRDRFPNLKGRVIMQDQQHVIDAWSANAKPGIESQVYNFFTPQPVRGARAYYMRNIIHDHQDGQAQEILRNTISAFDKDSLLLIDDIVLPESGVVPWRATMADLNMMSALAAKERSEKEWYALLESAGLKIIKIWKYAAETGDSIIVAKPTHFA</sequence>
<evidence type="ECO:0000256" key="1">
    <source>
        <dbReference type="ARBA" id="ARBA00022603"/>
    </source>
</evidence>
<evidence type="ECO:0000256" key="2">
    <source>
        <dbReference type="ARBA" id="ARBA00022679"/>
    </source>
</evidence>
<protein>
    <submittedName>
        <fullName evidence="7">S-adenosyl-L-methionine-dependent methyltransferase</fullName>
    </submittedName>
</protein>
<evidence type="ECO:0000259" key="6">
    <source>
        <dbReference type="Pfam" id="PF08100"/>
    </source>
</evidence>
<dbReference type="AlphaFoldDB" id="A0A6A5TDH5"/>
<dbReference type="InterPro" id="IPR012967">
    <property type="entry name" value="COMT_dimerisation"/>
</dbReference>
<dbReference type="Pfam" id="PF08100">
    <property type="entry name" value="Dimerisation"/>
    <property type="match status" value="1"/>
</dbReference>
<accession>A0A6A5TDH5</accession>
<dbReference type="OrthoDB" id="2410195at2759"/>
<dbReference type="SUPFAM" id="SSF46785">
    <property type="entry name" value="Winged helix' DNA-binding domain"/>
    <property type="match status" value="1"/>
</dbReference>
<dbReference type="GO" id="GO:0032259">
    <property type="term" value="P:methylation"/>
    <property type="evidence" value="ECO:0007669"/>
    <property type="project" value="UniProtKB-KW"/>
</dbReference>
<dbReference type="InterPro" id="IPR036390">
    <property type="entry name" value="WH_DNA-bd_sf"/>
</dbReference>
<name>A0A6A5TDH5_9PLEO</name>
<evidence type="ECO:0000313" key="8">
    <source>
        <dbReference type="Proteomes" id="UP000800035"/>
    </source>
</evidence>
<dbReference type="Gene3D" id="1.10.10.10">
    <property type="entry name" value="Winged helix-like DNA-binding domain superfamily/Winged helix DNA-binding domain"/>
    <property type="match status" value="1"/>
</dbReference>
<evidence type="ECO:0000259" key="5">
    <source>
        <dbReference type="Pfam" id="PF00891"/>
    </source>
</evidence>
<feature type="domain" description="O-methyltransferase C-terminal" evidence="5">
    <location>
        <begin position="234"/>
        <end position="376"/>
    </location>
</feature>